<proteinExistence type="inferred from homology"/>
<comment type="caution">
    <text evidence="3">The sequence shown here is derived from an EMBL/GenBank/DDBJ whole genome shotgun (WGS) entry which is preliminary data.</text>
</comment>
<feature type="region of interest" description="Disordered" evidence="2">
    <location>
        <begin position="58"/>
        <end position="81"/>
    </location>
</feature>
<evidence type="ECO:0008006" key="5">
    <source>
        <dbReference type="Google" id="ProtNLM"/>
    </source>
</evidence>
<evidence type="ECO:0000256" key="1">
    <source>
        <dbReference type="RuleBase" id="RU003860"/>
    </source>
</evidence>
<dbReference type="SUPFAM" id="SSF82657">
    <property type="entry name" value="BolA-like"/>
    <property type="match status" value="1"/>
</dbReference>
<evidence type="ECO:0000313" key="3">
    <source>
        <dbReference type="EMBL" id="CAD6934118.1"/>
    </source>
</evidence>
<dbReference type="Gene3D" id="3.30.300.90">
    <property type="entry name" value="BolA-like"/>
    <property type="match status" value="1"/>
</dbReference>
<comment type="similarity">
    <text evidence="1">Belongs to the BolA/IbaG family.</text>
</comment>
<dbReference type="Proteomes" id="UP000836402">
    <property type="component" value="Unassembled WGS sequence"/>
</dbReference>
<dbReference type="PIRSF" id="PIRSF003113">
    <property type="entry name" value="BolA"/>
    <property type="match status" value="1"/>
</dbReference>
<organism evidence="3 4">
    <name type="scientific">Tilletia caries</name>
    <name type="common">wheat bunt fungus</name>
    <dbReference type="NCBI Taxonomy" id="13290"/>
    <lineage>
        <taxon>Eukaryota</taxon>
        <taxon>Fungi</taxon>
        <taxon>Dikarya</taxon>
        <taxon>Basidiomycota</taxon>
        <taxon>Ustilaginomycotina</taxon>
        <taxon>Exobasidiomycetes</taxon>
        <taxon>Tilletiales</taxon>
        <taxon>Tilletiaceae</taxon>
        <taxon>Tilletia</taxon>
    </lineage>
</organism>
<dbReference type="PANTHER" id="PTHR46230">
    <property type="match status" value="1"/>
</dbReference>
<reference evidence="3" key="1">
    <citation type="submission" date="2020-10" db="EMBL/GenBank/DDBJ databases">
        <authorList>
            <person name="Sedaghatjoo S."/>
        </authorList>
    </citation>
    <scope>NUCLEOTIDE SEQUENCE</scope>
    <source>
        <strain evidence="3">AZH3</strain>
    </source>
</reference>
<dbReference type="EMBL" id="CAJHJG010003659">
    <property type="protein sequence ID" value="CAD6934118.1"/>
    <property type="molecule type" value="Genomic_DNA"/>
</dbReference>
<accession>A0ABN7IZP5</accession>
<dbReference type="InterPro" id="IPR036065">
    <property type="entry name" value="BolA-like_sf"/>
</dbReference>
<dbReference type="Pfam" id="PF01722">
    <property type="entry name" value="BolA"/>
    <property type="match status" value="1"/>
</dbReference>
<name>A0ABN7IZP5_9BASI</name>
<gene>
    <name evidence="3" type="ORF">JKIAZH3_G4825</name>
</gene>
<sequence>MRTSIAAFAVLRRAIPTTTARSFTMSDSAASASGSITSSIQHKLTESLQPTKLEIRNDSAKHSHHAAMIAQGGGSGETPFEGKTQIARHRQINTVLADEFDRGLHSLSIRARTPAEQAKAEAAGIP</sequence>
<evidence type="ECO:0000313" key="4">
    <source>
        <dbReference type="Proteomes" id="UP000836402"/>
    </source>
</evidence>
<dbReference type="InterPro" id="IPR002634">
    <property type="entry name" value="BolA"/>
</dbReference>
<dbReference type="PANTHER" id="PTHR46230:SF7">
    <property type="entry name" value="BOLA-LIKE PROTEIN 1"/>
    <property type="match status" value="1"/>
</dbReference>
<keyword evidence="4" id="KW-1185">Reference proteome</keyword>
<evidence type="ECO:0000256" key="2">
    <source>
        <dbReference type="SAM" id="MobiDB-lite"/>
    </source>
</evidence>
<protein>
    <recommendedName>
        <fullName evidence="5">BolA protein</fullName>
    </recommendedName>
</protein>